<dbReference type="InterPro" id="IPR016166">
    <property type="entry name" value="FAD-bd_PCMH"/>
</dbReference>
<evidence type="ECO:0000313" key="5">
    <source>
        <dbReference type="EMBL" id="UUX50023.1"/>
    </source>
</evidence>
<evidence type="ECO:0000259" key="4">
    <source>
        <dbReference type="PROSITE" id="PS51387"/>
    </source>
</evidence>
<keyword evidence="2" id="KW-0274">FAD</keyword>
<organism evidence="5 6">
    <name type="scientific">Nisaea acidiphila</name>
    <dbReference type="NCBI Taxonomy" id="1862145"/>
    <lineage>
        <taxon>Bacteria</taxon>
        <taxon>Pseudomonadati</taxon>
        <taxon>Pseudomonadota</taxon>
        <taxon>Alphaproteobacteria</taxon>
        <taxon>Rhodospirillales</taxon>
        <taxon>Thalassobaculaceae</taxon>
        <taxon>Nisaea</taxon>
    </lineage>
</organism>
<dbReference type="Gene3D" id="3.30.465.10">
    <property type="match status" value="1"/>
</dbReference>
<dbReference type="Pfam" id="PF00941">
    <property type="entry name" value="FAD_binding_5"/>
    <property type="match status" value="1"/>
</dbReference>
<dbReference type="InterPro" id="IPR016167">
    <property type="entry name" value="FAD-bd_PCMH_sub1"/>
</dbReference>
<dbReference type="SUPFAM" id="SSF56176">
    <property type="entry name" value="FAD-binding/transporter-associated domain-like"/>
    <property type="match status" value="1"/>
</dbReference>
<dbReference type="InterPro" id="IPR036683">
    <property type="entry name" value="CO_DH_flav_C_dom_sf"/>
</dbReference>
<dbReference type="RefSeq" id="WP_257768995.1">
    <property type="nucleotide sequence ID" value="NZ_CP102480.1"/>
</dbReference>
<evidence type="ECO:0000256" key="1">
    <source>
        <dbReference type="ARBA" id="ARBA00022630"/>
    </source>
</evidence>
<dbReference type="InterPro" id="IPR036318">
    <property type="entry name" value="FAD-bd_PCMH-like_sf"/>
</dbReference>
<dbReference type="PANTHER" id="PTHR42659:SF2">
    <property type="entry name" value="XANTHINE DEHYDROGENASE SUBUNIT C-RELATED"/>
    <property type="match status" value="1"/>
</dbReference>
<dbReference type="Gene3D" id="3.30.43.10">
    <property type="entry name" value="Uridine Diphospho-n-acetylenolpyruvylglucosamine Reductase, domain 2"/>
    <property type="match status" value="1"/>
</dbReference>
<dbReference type="PANTHER" id="PTHR42659">
    <property type="entry name" value="XANTHINE DEHYDROGENASE SUBUNIT C-RELATED"/>
    <property type="match status" value="1"/>
</dbReference>
<keyword evidence="3" id="KW-0560">Oxidoreductase</keyword>
<dbReference type="Gene3D" id="3.30.390.50">
    <property type="entry name" value="CO dehydrogenase flavoprotein, C-terminal domain"/>
    <property type="match status" value="1"/>
</dbReference>
<name>A0A9J7ARY8_9PROT</name>
<dbReference type="InterPro" id="IPR005107">
    <property type="entry name" value="CO_DH_flav_C"/>
</dbReference>
<evidence type="ECO:0000256" key="3">
    <source>
        <dbReference type="ARBA" id="ARBA00023002"/>
    </source>
</evidence>
<protein>
    <submittedName>
        <fullName evidence="5">Xanthine dehydrogenase family protein subunit M</fullName>
    </submittedName>
</protein>
<dbReference type="FunFam" id="3.30.465.10:FF:000017">
    <property type="entry name" value="Xanthine dehydrogenase, FAD binding subunit"/>
    <property type="match status" value="1"/>
</dbReference>
<dbReference type="PROSITE" id="PS51387">
    <property type="entry name" value="FAD_PCMH"/>
    <property type="match status" value="1"/>
</dbReference>
<dbReference type="AlphaFoldDB" id="A0A9J7ARY8"/>
<dbReference type="KEGG" id="naci:NUH88_21865"/>
<keyword evidence="6" id="KW-1185">Reference proteome</keyword>
<proteinExistence type="predicted"/>
<dbReference type="InterPro" id="IPR002346">
    <property type="entry name" value="Mopterin_DH_FAD-bd"/>
</dbReference>
<accession>A0A9J7ARY8</accession>
<dbReference type="GO" id="GO:0071949">
    <property type="term" value="F:FAD binding"/>
    <property type="evidence" value="ECO:0007669"/>
    <property type="project" value="InterPro"/>
</dbReference>
<dbReference type="Proteomes" id="UP001060336">
    <property type="component" value="Chromosome"/>
</dbReference>
<dbReference type="SUPFAM" id="SSF55447">
    <property type="entry name" value="CO dehydrogenase flavoprotein C-terminal domain-like"/>
    <property type="match status" value="1"/>
</dbReference>
<dbReference type="SMART" id="SM01092">
    <property type="entry name" value="CO_deh_flav_C"/>
    <property type="match status" value="1"/>
</dbReference>
<evidence type="ECO:0000256" key="2">
    <source>
        <dbReference type="ARBA" id="ARBA00022827"/>
    </source>
</evidence>
<dbReference type="EMBL" id="CP102480">
    <property type="protein sequence ID" value="UUX50023.1"/>
    <property type="molecule type" value="Genomic_DNA"/>
</dbReference>
<dbReference type="GO" id="GO:0016491">
    <property type="term" value="F:oxidoreductase activity"/>
    <property type="evidence" value="ECO:0007669"/>
    <property type="project" value="UniProtKB-KW"/>
</dbReference>
<sequence>MYEFEHHKPGSVADAVSALKGADDGKLLAGGQTMIPTLKQRLASPSDLIDLSGVGELKGITVSGNTVTIGAMTKHAEVASSADVKSAIPALAELADNIGDAQVRNMGTIGGSVANNDPAADYPSACLALGATIHTSQREISADDFFTGLFETALAEDEIITKISFPVPSKAAYEKFPNPASRYALVGVFVAQTGGGARVAVTGAGQDGVFRVPEMESALSGNFSADAVSGIKVAEDDLNADIHASAAYRAHLITVMAKRAVAKAG</sequence>
<dbReference type="InterPro" id="IPR016169">
    <property type="entry name" value="FAD-bd_PCMH_sub2"/>
</dbReference>
<gene>
    <name evidence="5" type="ORF">NUH88_21865</name>
</gene>
<reference evidence="5" key="1">
    <citation type="submission" date="2022-08" db="EMBL/GenBank/DDBJ databases">
        <title>Nisaea acidiphila sp. nov., isolated from a marine algal debris and emended description of the genus Nisaea Urios et al. 2008.</title>
        <authorList>
            <person name="Kwon K."/>
        </authorList>
    </citation>
    <scope>NUCLEOTIDE SEQUENCE</scope>
    <source>
        <strain evidence="5">MEBiC11861</strain>
    </source>
</reference>
<dbReference type="InterPro" id="IPR051312">
    <property type="entry name" value="Diverse_Substr_Oxidored"/>
</dbReference>
<feature type="domain" description="FAD-binding PCMH-type" evidence="4">
    <location>
        <begin position="1"/>
        <end position="170"/>
    </location>
</feature>
<evidence type="ECO:0000313" key="6">
    <source>
        <dbReference type="Proteomes" id="UP001060336"/>
    </source>
</evidence>
<keyword evidence="1" id="KW-0285">Flavoprotein</keyword>